<feature type="compositionally biased region" description="Basic and acidic residues" evidence="1">
    <location>
        <begin position="27"/>
        <end position="42"/>
    </location>
</feature>
<gene>
    <name evidence="2" type="ORF">KTS45_05550</name>
</gene>
<feature type="region of interest" description="Disordered" evidence="1">
    <location>
        <begin position="13"/>
        <end position="49"/>
    </location>
</feature>
<proteinExistence type="predicted"/>
<evidence type="ECO:0000313" key="2">
    <source>
        <dbReference type="EMBL" id="MBV0923661.1"/>
    </source>
</evidence>
<comment type="caution">
    <text evidence="2">The sequence shown here is derived from an EMBL/GenBank/DDBJ whole genome shotgun (WGS) entry which is preliminary data.</text>
</comment>
<evidence type="ECO:0000256" key="1">
    <source>
        <dbReference type="SAM" id="MobiDB-lite"/>
    </source>
</evidence>
<keyword evidence="3" id="KW-1185">Reference proteome</keyword>
<protein>
    <submittedName>
        <fullName evidence="2">Uncharacterized protein</fullName>
    </submittedName>
</protein>
<name>A0A8J7YAH1_9EURY</name>
<dbReference type="RefSeq" id="WP_162316776.1">
    <property type="nucleotide sequence ID" value="NZ_JAHQXF010000001.1"/>
</dbReference>
<reference evidence="2 3" key="1">
    <citation type="submission" date="2021-06" db="EMBL/GenBank/DDBJ databases">
        <title>New haloarchaea isolates fom saline soil.</title>
        <authorList>
            <person name="Duran-Viseras A."/>
            <person name="Sanchez-Porro C.S."/>
            <person name="Ventosa A."/>
        </authorList>
    </citation>
    <scope>NUCLEOTIDE SEQUENCE [LARGE SCALE GENOMIC DNA]</scope>
    <source>
        <strain evidence="2 3">JCM 183640</strain>
    </source>
</reference>
<dbReference type="EMBL" id="JAHQXF010000001">
    <property type="protein sequence ID" value="MBV0923661.1"/>
    <property type="molecule type" value="Genomic_DNA"/>
</dbReference>
<dbReference type="InterPro" id="IPR058272">
    <property type="entry name" value="DUF7966"/>
</dbReference>
<evidence type="ECO:0000313" key="3">
    <source>
        <dbReference type="Proteomes" id="UP000766550"/>
    </source>
</evidence>
<sequence>MTDDEQVKAALAALADGEGETAAESDAGDRRSLARATSEREVGANGGEGFRDYRTVIERAVTATKDVEAAARFVENGGLDALESAVEQAEREVSGLATEGRAALTAFERFRSVADDRPEER</sequence>
<accession>A0A8J7YAH1</accession>
<dbReference type="Pfam" id="PF25920">
    <property type="entry name" value="DUF7966"/>
    <property type="match status" value="1"/>
</dbReference>
<dbReference type="AlphaFoldDB" id="A0A8J7YAH1"/>
<dbReference type="Proteomes" id="UP000766550">
    <property type="component" value="Unassembled WGS sequence"/>
</dbReference>
<organism evidence="2 3">
    <name type="scientific">Haloarcula limicola</name>
    <dbReference type="NCBI Taxonomy" id="1429915"/>
    <lineage>
        <taxon>Archaea</taxon>
        <taxon>Methanobacteriati</taxon>
        <taxon>Methanobacteriota</taxon>
        <taxon>Stenosarchaea group</taxon>
        <taxon>Halobacteria</taxon>
        <taxon>Halobacteriales</taxon>
        <taxon>Haloarculaceae</taxon>
        <taxon>Haloarcula</taxon>
    </lineage>
</organism>
<dbReference type="OrthoDB" id="242682at2157"/>